<dbReference type="SUPFAM" id="SSF52540">
    <property type="entry name" value="P-loop containing nucleoside triphosphate hydrolases"/>
    <property type="match status" value="1"/>
</dbReference>
<keyword evidence="4" id="KW-0675">Receptor</keyword>
<evidence type="ECO:0000256" key="2">
    <source>
        <dbReference type="ARBA" id="ARBA00022737"/>
    </source>
</evidence>
<dbReference type="InterPro" id="IPR044974">
    <property type="entry name" value="Disease_R_plants"/>
</dbReference>
<dbReference type="Gene3D" id="3.40.50.300">
    <property type="entry name" value="P-loop containing nucleotide triphosphate hydrolases"/>
    <property type="match status" value="1"/>
</dbReference>
<dbReference type="PROSITE" id="PS50104">
    <property type="entry name" value="TIR"/>
    <property type="match status" value="1"/>
</dbReference>
<keyword evidence="5" id="KW-1185">Reference proteome</keyword>
<evidence type="ECO:0000313" key="5">
    <source>
        <dbReference type="Proteomes" id="UP000245207"/>
    </source>
</evidence>
<dbReference type="PANTHER" id="PTHR11017:SF448">
    <property type="entry name" value="TIR DOMAIN, P-LOOP CONTAINING NUCLEOSIDE TRIPHOSPHATE HYDROLASE"/>
    <property type="match status" value="1"/>
</dbReference>
<dbReference type="InterPro" id="IPR002182">
    <property type="entry name" value="NB-ARC"/>
</dbReference>
<keyword evidence="1" id="KW-0433">Leucine-rich repeat</keyword>
<proteinExistence type="predicted"/>
<dbReference type="EMBL" id="PKPP01000616">
    <property type="protein sequence ID" value="PWA90600.1"/>
    <property type="molecule type" value="Genomic_DNA"/>
</dbReference>
<dbReference type="AlphaFoldDB" id="A0A2U1PXV6"/>
<dbReference type="PRINTS" id="PR00364">
    <property type="entry name" value="DISEASERSIST"/>
</dbReference>
<dbReference type="InterPro" id="IPR042197">
    <property type="entry name" value="Apaf_helical"/>
</dbReference>
<dbReference type="Pfam" id="PF23282">
    <property type="entry name" value="WHD_ROQ1"/>
    <property type="match status" value="1"/>
</dbReference>
<evidence type="ECO:0000313" key="4">
    <source>
        <dbReference type="EMBL" id="PWA90600.1"/>
    </source>
</evidence>
<reference evidence="4 5" key="1">
    <citation type="journal article" date="2018" name="Mol. Plant">
        <title>The genome of Artemisia annua provides insight into the evolution of Asteraceae family and artemisinin biosynthesis.</title>
        <authorList>
            <person name="Shen Q."/>
            <person name="Zhang L."/>
            <person name="Liao Z."/>
            <person name="Wang S."/>
            <person name="Yan T."/>
            <person name="Shi P."/>
            <person name="Liu M."/>
            <person name="Fu X."/>
            <person name="Pan Q."/>
            <person name="Wang Y."/>
            <person name="Lv Z."/>
            <person name="Lu X."/>
            <person name="Zhang F."/>
            <person name="Jiang W."/>
            <person name="Ma Y."/>
            <person name="Chen M."/>
            <person name="Hao X."/>
            <person name="Li L."/>
            <person name="Tang Y."/>
            <person name="Lv G."/>
            <person name="Zhou Y."/>
            <person name="Sun X."/>
            <person name="Brodelius P.E."/>
            <person name="Rose J.K.C."/>
            <person name="Tang K."/>
        </authorList>
    </citation>
    <scope>NUCLEOTIDE SEQUENCE [LARGE SCALE GENOMIC DNA]</scope>
    <source>
        <strain evidence="5">cv. Huhao1</strain>
        <tissue evidence="4">Leaf</tissue>
    </source>
</reference>
<dbReference type="GO" id="GO:0006952">
    <property type="term" value="P:defense response"/>
    <property type="evidence" value="ECO:0007669"/>
    <property type="project" value="InterPro"/>
</dbReference>
<dbReference type="GO" id="GO:0043531">
    <property type="term" value="F:ADP binding"/>
    <property type="evidence" value="ECO:0007669"/>
    <property type="project" value="InterPro"/>
</dbReference>
<dbReference type="Gene3D" id="1.10.8.430">
    <property type="entry name" value="Helical domain of apoptotic protease-activating factors"/>
    <property type="match status" value="1"/>
</dbReference>
<feature type="domain" description="TIR" evidence="3">
    <location>
        <begin position="1"/>
        <end position="155"/>
    </location>
</feature>
<dbReference type="InterPro" id="IPR000157">
    <property type="entry name" value="TIR_dom"/>
</dbReference>
<dbReference type="Pfam" id="PF00931">
    <property type="entry name" value="NB-ARC"/>
    <property type="match status" value="1"/>
</dbReference>
<name>A0A2U1PXV6_ARTAN</name>
<organism evidence="4 5">
    <name type="scientific">Artemisia annua</name>
    <name type="common">Sweet wormwood</name>
    <dbReference type="NCBI Taxonomy" id="35608"/>
    <lineage>
        <taxon>Eukaryota</taxon>
        <taxon>Viridiplantae</taxon>
        <taxon>Streptophyta</taxon>
        <taxon>Embryophyta</taxon>
        <taxon>Tracheophyta</taxon>
        <taxon>Spermatophyta</taxon>
        <taxon>Magnoliopsida</taxon>
        <taxon>eudicotyledons</taxon>
        <taxon>Gunneridae</taxon>
        <taxon>Pentapetalae</taxon>
        <taxon>asterids</taxon>
        <taxon>campanulids</taxon>
        <taxon>Asterales</taxon>
        <taxon>Asteraceae</taxon>
        <taxon>Asteroideae</taxon>
        <taxon>Anthemideae</taxon>
        <taxon>Artemisiinae</taxon>
        <taxon>Artemisia</taxon>
    </lineage>
</organism>
<dbReference type="PANTHER" id="PTHR11017">
    <property type="entry name" value="LEUCINE-RICH REPEAT-CONTAINING PROTEIN"/>
    <property type="match status" value="1"/>
</dbReference>
<dbReference type="InterPro" id="IPR027417">
    <property type="entry name" value="P-loop_NTPase"/>
</dbReference>
<keyword evidence="2" id="KW-0677">Repeat</keyword>
<dbReference type="SUPFAM" id="SSF52200">
    <property type="entry name" value="Toll/Interleukin receptor TIR domain"/>
    <property type="match status" value="1"/>
</dbReference>
<dbReference type="Proteomes" id="UP000245207">
    <property type="component" value="Unassembled WGS sequence"/>
</dbReference>
<comment type="caution">
    <text evidence="4">The sequence shown here is derived from an EMBL/GenBank/DDBJ whole genome shotgun (WGS) entry which is preliminary data.</text>
</comment>
<protein>
    <submittedName>
        <fullName evidence="4">Toll/interleukin-1 receptor (TIR) domain-containing protein</fullName>
    </submittedName>
</protein>
<accession>A0A2U1PXV6</accession>
<gene>
    <name evidence="4" type="ORF">CTI12_AA099230</name>
</gene>
<evidence type="ECO:0000259" key="3">
    <source>
        <dbReference type="PROSITE" id="PS50104"/>
    </source>
</evidence>
<sequence length="589" mass="67525">MKFIQTSPTHLLIVFWPRCHLQATPPSLSPVFADQEDEGEGFVRLAVEWASIIILSKNYATSRWCLDELCLILEQRHERDHYVLPIFYHVDPSHVRKQEGTFQINVVPDTKWTDDNVKRWKAALEKVGQITGNVAISGPETIFLGEVVDIIKERLDLKQVYCQRNLVGMETRDKEINSWLEQSDSDIFAIWGMPGSGKTTLARHIVYSNWHKFESVSILQDIGTRSTEQLRQLQEKLIIDIIEGKERTVRSVWQGTDTIEDALQRKKALIVLDNIVTKKQLDALIGTGIKTQSKIIITTRQRNSSKWFQSTSWRCQEHEMKLLDDGDSLELLSLYAFEPNAPINGYEELLERALVYCQGNPLALEVLGSSLNRGSQEFWESTLTSYEREFPGDLKSVLITSYNLLQQSIQQQLFLHIACFFIGKDKDYVEKILGPDYCAKSEIVNLTNSCLLAVSPNNKLMMHQLLQAMARTIVDDESHTHPGNRSRVWRDDESHNVLIKKKGSTNVKGLALDMEVLGKQRIALGKKQVYKLNMDVCSSYTNKEIMKVVFTDLIIMFQHLHMRLKSSTKIFTAFRIVYRGDEKSVRSNG</sequence>
<dbReference type="Pfam" id="PF01582">
    <property type="entry name" value="TIR"/>
    <property type="match status" value="1"/>
</dbReference>
<dbReference type="Gene3D" id="3.40.50.10140">
    <property type="entry name" value="Toll/interleukin-1 receptor homology (TIR) domain"/>
    <property type="match status" value="1"/>
</dbReference>
<dbReference type="SMART" id="SM00255">
    <property type="entry name" value="TIR"/>
    <property type="match status" value="1"/>
</dbReference>
<evidence type="ECO:0000256" key="1">
    <source>
        <dbReference type="ARBA" id="ARBA00022614"/>
    </source>
</evidence>
<dbReference type="GO" id="GO:0007165">
    <property type="term" value="P:signal transduction"/>
    <property type="evidence" value="ECO:0007669"/>
    <property type="project" value="InterPro"/>
</dbReference>
<dbReference type="InterPro" id="IPR058192">
    <property type="entry name" value="WHD_ROQ1-like"/>
</dbReference>
<dbReference type="OrthoDB" id="1357022at2759"/>
<dbReference type="InterPro" id="IPR035897">
    <property type="entry name" value="Toll_tir_struct_dom_sf"/>
</dbReference>